<comment type="catalytic activity">
    <reaction evidence="1">
        <text>ATP + protein L-histidine = ADP + protein N-phospho-L-histidine.</text>
        <dbReference type="EC" id="2.7.13.3"/>
    </reaction>
</comment>
<dbReference type="InterPro" id="IPR050482">
    <property type="entry name" value="Sensor_HK_TwoCompSys"/>
</dbReference>
<dbReference type="STRING" id="1758689.SGUI_2343"/>
<keyword evidence="11" id="KW-0812">Transmembrane</keyword>
<dbReference type="GO" id="GO:0016020">
    <property type="term" value="C:membrane"/>
    <property type="evidence" value="ECO:0007669"/>
    <property type="project" value="InterPro"/>
</dbReference>
<keyword evidence="3" id="KW-0597">Phosphoprotein</keyword>
<evidence type="ECO:0000313" key="14">
    <source>
        <dbReference type="Proteomes" id="UP000092482"/>
    </source>
</evidence>
<evidence type="ECO:0000256" key="3">
    <source>
        <dbReference type="ARBA" id="ARBA00022553"/>
    </source>
</evidence>
<dbReference type="InterPro" id="IPR011712">
    <property type="entry name" value="Sig_transdc_His_kin_sub3_dim/P"/>
</dbReference>
<keyword evidence="4" id="KW-0808">Transferase</keyword>
<dbReference type="SUPFAM" id="SSF55874">
    <property type="entry name" value="ATPase domain of HSP90 chaperone/DNA topoisomerase II/histidine kinase"/>
    <property type="match status" value="1"/>
</dbReference>
<dbReference type="GO" id="GO:0005524">
    <property type="term" value="F:ATP binding"/>
    <property type="evidence" value="ECO:0007669"/>
    <property type="project" value="UniProtKB-KW"/>
</dbReference>
<dbReference type="InterPro" id="IPR036890">
    <property type="entry name" value="HATPase_C_sf"/>
</dbReference>
<keyword evidence="14" id="KW-1185">Reference proteome</keyword>
<dbReference type="PATRIC" id="fig|1758689.4.peg.2442"/>
<accession>A0A1B1NE70</accession>
<dbReference type="PROSITE" id="PS50109">
    <property type="entry name" value="HIS_KIN"/>
    <property type="match status" value="1"/>
</dbReference>
<evidence type="ECO:0000256" key="10">
    <source>
        <dbReference type="SAM" id="MobiDB-lite"/>
    </source>
</evidence>
<feature type="domain" description="Histidine kinase" evidence="12">
    <location>
        <begin position="328"/>
        <end position="415"/>
    </location>
</feature>
<feature type="compositionally biased region" description="Gly residues" evidence="10">
    <location>
        <begin position="436"/>
        <end position="446"/>
    </location>
</feature>
<dbReference type="SMART" id="SM00387">
    <property type="entry name" value="HATPase_c"/>
    <property type="match status" value="1"/>
</dbReference>
<feature type="coiled-coil region" evidence="9">
    <location>
        <begin position="176"/>
        <end position="205"/>
    </location>
</feature>
<dbReference type="Pfam" id="PF23539">
    <property type="entry name" value="DUF7134"/>
    <property type="match status" value="1"/>
</dbReference>
<dbReference type="Gene3D" id="3.30.565.10">
    <property type="entry name" value="Histidine kinase-like ATPase, C-terminal domain"/>
    <property type="match status" value="1"/>
</dbReference>
<feature type="compositionally biased region" description="Low complexity" evidence="10">
    <location>
        <begin position="416"/>
        <end position="425"/>
    </location>
</feature>
<feature type="transmembrane region" description="Helical" evidence="11">
    <location>
        <begin position="21"/>
        <end position="39"/>
    </location>
</feature>
<dbReference type="GO" id="GO:0046983">
    <property type="term" value="F:protein dimerization activity"/>
    <property type="evidence" value="ECO:0007669"/>
    <property type="project" value="InterPro"/>
</dbReference>
<evidence type="ECO:0000256" key="7">
    <source>
        <dbReference type="ARBA" id="ARBA00022840"/>
    </source>
</evidence>
<evidence type="ECO:0000256" key="8">
    <source>
        <dbReference type="ARBA" id="ARBA00023012"/>
    </source>
</evidence>
<dbReference type="OrthoDB" id="227596at2"/>
<reference evidence="13 14" key="1">
    <citation type="submission" date="2016-03" db="EMBL/GenBank/DDBJ databases">
        <title>Shallow-sea hydrothermal system.</title>
        <authorList>
            <person name="Tang K."/>
        </authorList>
    </citation>
    <scope>NUCLEOTIDE SEQUENCE [LARGE SCALE GENOMIC DNA]</scope>
    <source>
        <strain evidence="13 14">JLT9</strain>
    </source>
</reference>
<keyword evidence="5" id="KW-0547">Nucleotide-binding</keyword>
<evidence type="ECO:0000256" key="5">
    <source>
        <dbReference type="ARBA" id="ARBA00022741"/>
    </source>
</evidence>
<dbReference type="PANTHER" id="PTHR24421">
    <property type="entry name" value="NITRATE/NITRITE SENSOR PROTEIN NARX-RELATED"/>
    <property type="match status" value="1"/>
</dbReference>
<keyword evidence="8" id="KW-0902">Two-component regulatory system</keyword>
<dbReference type="KEGG" id="serj:SGUI_2343"/>
<dbReference type="AlphaFoldDB" id="A0A1B1NE70"/>
<dbReference type="EMBL" id="CP014989">
    <property type="protein sequence ID" value="ANS79739.1"/>
    <property type="molecule type" value="Genomic_DNA"/>
</dbReference>
<feature type="region of interest" description="Disordered" evidence="10">
    <location>
        <begin position="416"/>
        <end position="446"/>
    </location>
</feature>
<organism evidence="13 14">
    <name type="scientific">Serinicoccus hydrothermalis</name>
    <dbReference type="NCBI Taxonomy" id="1758689"/>
    <lineage>
        <taxon>Bacteria</taxon>
        <taxon>Bacillati</taxon>
        <taxon>Actinomycetota</taxon>
        <taxon>Actinomycetes</taxon>
        <taxon>Micrococcales</taxon>
        <taxon>Ornithinimicrobiaceae</taxon>
        <taxon>Serinicoccus</taxon>
    </lineage>
</organism>
<sequence length="446" mass="46661">MSEMVREAREQVAGAWRRARAVPWLLDAALVGALLLFVLVTGAGLAGPGYVLVSLVQIVPLLWRRSHPLTAALAVAGGCLLQVVLLDRPVPANVAVLLAVYSAAGFGSRRTSRIVLGVGLVGAVLAGLDWAASIYDGLGYFLAVASVQTGFMACFVGVAWALGDVMRRRREVVSRLQAQNRALARDQAQRERLAAQDERATIAREMHDVVAHSLAVVVVQADGGLYAARQALARGTDLDADRSRAALEQAATTLETLAQTARASLADTRRLVGVLRDPGSDPDYAPLQGLAHLEELVQRVRASGVDVAAHVRGEVGDLSADVDLAAYRVVQEALTNAMKHAGPDASVDVDVLRTPGVLMVRVTDDGLGAAEQPLDGEGNGLPGMRERVEVLGGTVHAGPRRRRGWEVVATLPLAAAPATATPTTATEDRPGAAVAPGGGHTPGDGR</sequence>
<keyword evidence="9" id="KW-0175">Coiled coil</keyword>
<keyword evidence="6 13" id="KW-0418">Kinase</keyword>
<dbReference type="GO" id="GO:0000155">
    <property type="term" value="F:phosphorelay sensor kinase activity"/>
    <property type="evidence" value="ECO:0007669"/>
    <property type="project" value="InterPro"/>
</dbReference>
<dbReference type="InterPro" id="IPR055558">
    <property type="entry name" value="DUF7134"/>
</dbReference>
<dbReference type="PANTHER" id="PTHR24421:SF10">
    <property type="entry name" value="NITRATE_NITRITE SENSOR PROTEIN NARQ"/>
    <property type="match status" value="1"/>
</dbReference>
<dbReference type="EC" id="2.7.13.3" evidence="2"/>
<evidence type="ECO:0000256" key="2">
    <source>
        <dbReference type="ARBA" id="ARBA00012438"/>
    </source>
</evidence>
<dbReference type="InterPro" id="IPR005467">
    <property type="entry name" value="His_kinase_dom"/>
</dbReference>
<dbReference type="CDD" id="cd16917">
    <property type="entry name" value="HATPase_UhpB-NarQ-NarX-like"/>
    <property type="match status" value="1"/>
</dbReference>
<evidence type="ECO:0000313" key="13">
    <source>
        <dbReference type="EMBL" id="ANS79739.1"/>
    </source>
</evidence>
<dbReference type="Gene3D" id="1.20.5.1930">
    <property type="match status" value="1"/>
</dbReference>
<dbReference type="Proteomes" id="UP000092482">
    <property type="component" value="Chromosome"/>
</dbReference>
<evidence type="ECO:0000256" key="1">
    <source>
        <dbReference type="ARBA" id="ARBA00000085"/>
    </source>
</evidence>
<dbReference type="InterPro" id="IPR003594">
    <property type="entry name" value="HATPase_dom"/>
</dbReference>
<protein>
    <recommendedName>
        <fullName evidence="2">histidine kinase</fullName>
        <ecNumber evidence="2">2.7.13.3</ecNumber>
    </recommendedName>
</protein>
<evidence type="ECO:0000256" key="4">
    <source>
        <dbReference type="ARBA" id="ARBA00022679"/>
    </source>
</evidence>
<keyword evidence="7" id="KW-0067">ATP-binding</keyword>
<dbReference type="Pfam" id="PF02518">
    <property type="entry name" value="HATPase_c"/>
    <property type="match status" value="1"/>
</dbReference>
<feature type="transmembrane region" description="Helical" evidence="11">
    <location>
        <begin position="91"/>
        <end position="107"/>
    </location>
</feature>
<evidence type="ECO:0000256" key="6">
    <source>
        <dbReference type="ARBA" id="ARBA00022777"/>
    </source>
</evidence>
<name>A0A1B1NE70_9MICO</name>
<evidence type="ECO:0000256" key="11">
    <source>
        <dbReference type="SAM" id="Phobius"/>
    </source>
</evidence>
<evidence type="ECO:0000256" key="9">
    <source>
        <dbReference type="SAM" id="Coils"/>
    </source>
</evidence>
<keyword evidence="11" id="KW-0472">Membrane</keyword>
<feature type="transmembrane region" description="Helical" evidence="11">
    <location>
        <begin position="138"/>
        <end position="162"/>
    </location>
</feature>
<proteinExistence type="predicted"/>
<feature type="transmembrane region" description="Helical" evidence="11">
    <location>
        <begin position="114"/>
        <end position="132"/>
    </location>
</feature>
<gene>
    <name evidence="13" type="ORF">SGUI_2343</name>
</gene>
<evidence type="ECO:0000259" key="12">
    <source>
        <dbReference type="PROSITE" id="PS50109"/>
    </source>
</evidence>
<keyword evidence="11" id="KW-1133">Transmembrane helix</keyword>
<dbReference type="Pfam" id="PF07730">
    <property type="entry name" value="HisKA_3"/>
    <property type="match status" value="1"/>
</dbReference>